<name>A0A3P9JQ44_ORYLA</name>
<feature type="domain" description="DZF" evidence="1">
    <location>
        <begin position="88"/>
        <end position="225"/>
    </location>
</feature>
<dbReference type="PANTHER" id="PTHR45762">
    <property type="entry name" value="ZINC FINGER RNA-BINDING PROTEIN"/>
    <property type="match status" value="1"/>
</dbReference>
<dbReference type="InterPro" id="IPR049401">
    <property type="entry name" value="DZF_dom_N"/>
</dbReference>
<dbReference type="InterPro" id="IPR043519">
    <property type="entry name" value="NT_sf"/>
</dbReference>
<dbReference type="PROSITE" id="PS51703">
    <property type="entry name" value="DZF"/>
    <property type="match status" value="1"/>
</dbReference>
<dbReference type="Proteomes" id="UP000265200">
    <property type="component" value="Chromosome 1"/>
</dbReference>
<reference evidence="2" key="3">
    <citation type="submission" date="2025-08" db="UniProtKB">
        <authorList>
            <consortium name="Ensembl"/>
        </authorList>
    </citation>
    <scope>IDENTIFICATION</scope>
    <source>
        <strain evidence="2">HSOK</strain>
    </source>
</reference>
<reference key="1">
    <citation type="journal article" date="2007" name="Nature">
        <title>The medaka draft genome and insights into vertebrate genome evolution.</title>
        <authorList>
            <person name="Kasahara M."/>
            <person name="Naruse K."/>
            <person name="Sasaki S."/>
            <person name="Nakatani Y."/>
            <person name="Qu W."/>
            <person name="Ahsan B."/>
            <person name="Yamada T."/>
            <person name="Nagayasu Y."/>
            <person name="Doi K."/>
            <person name="Kasai Y."/>
            <person name="Jindo T."/>
            <person name="Kobayashi D."/>
            <person name="Shimada A."/>
            <person name="Toyoda A."/>
            <person name="Kuroki Y."/>
            <person name="Fujiyama A."/>
            <person name="Sasaki T."/>
            <person name="Shimizu A."/>
            <person name="Asakawa S."/>
            <person name="Shimizu N."/>
            <person name="Hashimoto S."/>
            <person name="Yang J."/>
            <person name="Lee Y."/>
            <person name="Matsushima K."/>
            <person name="Sugano S."/>
            <person name="Sakaizumi M."/>
            <person name="Narita T."/>
            <person name="Ohishi K."/>
            <person name="Haga S."/>
            <person name="Ohta F."/>
            <person name="Nomoto H."/>
            <person name="Nogata K."/>
            <person name="Morishita T."/>
            <person name="Endo T."/>
            <person name="Shin-I T."/>
            <person name="Takeda H."/>
            <person name="Morishita S."/>
            <person name="Kohara Y."/>
        </authorList>
    </citation>
    <scope>NUCLEOTIDE SEQUENCE [LARGE SCALE GENOMIC DNA]</scope>
    <source>
        <strain>Hd-rR</strain>
    </source>
</reference>
<evidence type="ECO:0000313" key="3">
    <source>
        <dbReference type="Proteomes" id="UP000265200"/>
    </source>
</evidence>
<sequence>MAAVHLLGWDEQQAYDELLYWDSVIQRGHRLLPEDYDRYEELRYWYDCLCYEEELRQYHEYVASIGTVEEKPQVEVTGIPKELLPLCRNYPVAPPKHISAHDRIVMAKHSEVYPSAEDLEAVQTIVSHVECALKAASDQIDAPKADGDPAKAESADSKDRVLRGVMRVGLVAKGLLLKGDAKLELVLMCSNKPTVALLKQVAEKLSEQLEVGIRTTVHFVGALDL</sequence>
<dbReference type="Pfam" id="PF07528">
    <property type="entry name" value="DZF_N"/>
    <property type="match status" value="1"/>
</dbReference>
<dbReference type="InterPro" id="IPR006561">
    <property type="entry name" value="DZF_dom"/>
</dbReference>
<protein>
    <submittedName>
        <fullName evidence="2">Interleukin enhancer binding factor 3a</fullName>
    </submittedName>
</protein>
<dbReference type="PANTHER" id="PTHR45762:SF4">
    <property type="entry name" value="INTERLEUKIN ENHANCER-BINDING FACTOR 3"/>
    <property type="match status" value="1"/>
</dbReference>
<dbReference type="Gene3D" id="3.30.460.10">
    <property type="entry name" value="Beta Polymerase, domain 2"/>
    <property type="match status" value="1"/>
</dbReference>
<evidence type="ECO:0000259" key="1">
    <source>
        <dbReference type="PROSITE" id="PS51703"/>
    </source>
</evidence>
<dbReference type="FunFam" id="3.30.460.10:FF:000011">
    <property type="entry name" value="interleukin enhancer-binding factor 3 isoform X1"/>
    <property type="match status" value="1"/>
</dbReference>
<organism evidence="2 3">
    <name type="scientific">Oryzias latipes</name>
    <name type="common">Japanese rice fish</name>
    <name type="synonym">Japanese killifish</name>
    <dbReference type="NCBI Taxonomy" id="8090"/>
    <lineage>
        <taxon>Eukaryota</taxon>
        <taxon>Metazoa</taxon>
        <taxon>Chordata</taxon>
        <taxon>Craniata</taxon>
        <taxon>Vertebrata</taxon>
        <taxon>Euteleostomi</taxon>
        <taxon>Actinopterygii</taxon>
        <taxon>Neopterygii</taxon>
        <taxon>Teleostei</taxon>
        <taxon>Neoteleostei</taxon>
        <taxon>Acanthomorphata</taxon>
        <taxon>Ovalentaria</taxon>
        <taxon>Atherinomorphae</taxon>
        <taxon>Beloniformes</taxon>
        <taxon>Adrianichthyidae</taxon>
        <taxon>Oryziinae</taxon>
        <taxon>Oryzias</taxon>
    </lineage>
</organism>
<dbReference type="AlphaFoldDB" id="A0A3P9JQ44"/>
<reference evidence="2" key="4">
    <citation type="submission" date="2025-09" db="UniProtKB">
        <authorList>
            <consortium name="Ensembl"/>
        </authorList>
    </citation>
    <scope>IDENTIFICATION</scope>
    <source>
        <strain evidence="2">HSOK</strain>
    </source>
</reference>
<accession>A0A3P9JQ44</accession>
<proteinExistence type="predicted"/>
<evidence type="ECO:0000313" key="2">
    <source>
        <dbReference type="Ensembl" id="ENSORLP00015034117.1"/>
    </source>
</evidence>
<dbReference type="Ensembl" id="ENSORLT00015035307.1">
    <property type="protein sequence ID" value="ENSORLP00015034117.1"/>
    <property type="gene ID" value="ENSORLG00015019954.1"/>
</dbReference>
<reference evidence="2 3" key="2">
    <citation type="submission" date="2017-04" db="EMBL/GenBank/DDBJ databases">
        <title>CpG methylation of centromeres and impact of large insertions on vertebrate speciation.</title>
        <authorList>
            <person name="Ichikawa K."/>
            <person name="Yoshimura J."/>
            <person name="Morishita S."/>
        </authorList>
    </citation>
    <scope>NUCLEOTIDE SEQUENCE</scope>
    <source>
        <strain evidence="2 3">HSOK</strain>
    </source>
</reference>